<dbReference type="AlphaFoldDB" id="A0A939G8E9"/>
<dbReference type="RefSeq" id="WP_207336028.1">
    <property type="nucleotide sequence ID" value="NZ_JAFMYU010000010.1"/>
</dbReference>
<organism evidence="2 3">
    <name type="scientific">Fibrella aquatilis</name>
    <dbReference type="NCBI Taxonomy" id="2817059"/>
    <lineage>
        <taxon>Bacteria</taxon>
        <taxon>Pseudomonadati</taxon>
        <taxon>Bacteroidota</taxon>
        <taxon>Cytophagia</taxon>
        <taxon>Cytophagales</taxon>
        <taxon>Spirosomataceae</taxon>
        <taxon>Fibrella</taxon>
    </lineage>
</organism>
<feature type="region of interest" description="Disordered" evidence="1">
    <location>
        <begin position="201"/>
        <end position="311"/>
    </location>
</feature>
<keyword evidence="3" id="KW-1185">Reference proteome</keyword>
<reference evidence="2 3" key="1">
    <citation type="submission" date="2021-03" db="EMBL/GenBank/DDBJ databases">
        <title>Fibrella sp. HMF5036 genome sequencing and assembly.</title>
        <authorList>
            <person name="Kang H."/>
            <person name="Kim H."/>
            <person name="Bae S."/>
            <person name="Joh K."/>
        </authorList>
    </citation>
    <scope>NUCLEOTIDE SEQUENCE [LARGE SCALE GENOMIC DNA]</scope>
    <source>
        <strain evidence="2 3">HMF5036</strain>
    </source>
</reference>
<feature type="compositionally biased region" description="Basic and acidic residues" evidence="1">
    <location>
        <begin position="302"/>
        <end position="311"/>
    </location>
</feature>
<evidence type="ECO:0000313" key="3">
    <source>
        <dbReference type="Proteomes" id="UP000664795"/>
    </source>
</evidence>
<dbReference type="EMBL" id="JAFMYU010000010">
    <property type="protein sequence ID" value="MBO0932057.1"/>
    <property type="molecule type" value="Genomic_DNA"/>
</dbReference>
<evidence type="ECO:0000256" key="1">
    <source>
        <dbReference type="SAM" id="MobiDB-lite"/>
    </source>
</evidence>
<name>A0A939G8E9_9BACT</name>
<comment type="caution">
    <text evidence="2">The sequence shown here is derived from an EMBL/GenBank/DDBJ whole genome shotgun (WGS) entry which is preliminary data.</text>
</comment>
<gene>
    <name evidence="2" type="ORF">J2I48_13685</name>
</gene>
<proteinExistence type="predicted"/>
<dbReference type="Proteomes" id="UP000664795">
    <property type="component" value="Unassembled WGS sequence"/>
</dbReference>
<accession>A0A939G8E9</accession>
<evidence type="ECO:0000313" key="2">
    <source>
        <dbReference type="EMBL" id="MBO0932057.1"/>
    </source>
</evidence>
<sequence>MSLQLNTTTSCLSISQSQLSFVPTEVGEEQFLLLKVGQDGVTEPVRVVAEAGYFQVAVQASPLRFSTDVTFIPAPGGTFLHVRYAPKQAGRHMGKLQIESDHGGQTVALEGRTMGLLTRVLPQAGRSSVGVGQVRTLPAPVPDSPTAGSRPWLNVAVAVALLGGGALAYWGLMRPAPTPQALPQTTQQPPVTAPAPVVISREQRAPKKTKPVNNEAVDEPVARRTPVARRERLTPTRTEPTNAELTQTELEPAATAPASRPERSQAEAPVARAASTRTPAEPAKKRVAPKPKPAETPAAESDLERELNKNQ</sequence>
<protein>
    <submittedName>
        <fullName evidence="2">Uncharacterized protein</fullName>
    </submittedName>
</protein>